<comment type="caution">
    <text evidence="4">The sequence shown here is derived from an EMBL/GenBank/DDBJ whole genome shotgun (WGS) entry which is preliminary data.</text>
</comment>
<protein>
    <submittedName>
        <fullName evidence="4">Uncharacterized protein</fullName>
    </submittedName>
</protein>
<feature type="region of interest" description="Disordered" evidence="1">
    <location>
        <begin position="384"/>
        <end position="535"/>
    </location>
</feature>
<dbReference type="EMBL" id="VIQT01000006">
    <property type="protein sequence ID" value="NDO38184.1"/>
    <property type="molecule type" value="Genomic_DNA"/>
</dbReference>
<organism evidence="4 5">
    <name type="scientific">Anaerotruncus colihominis</name>
    <dbReference type="NCBI Taxonomy" id="169435"/>
    <lineage>
        <taxon>Bacteria</taxon>
        <taxon>Bacillati</taxon>
        <taxon>Bacillota</taxon>
        <taxon>Clostridia</taxon>
        <taxon>Eubacteriales</taxon>
        <taxon>Oscillospiraceae</taxon>
        <taxon>Anaerotruncus</taxon>
    </lineage>
</organism>
<dbReference type="AlphaFoldDB" id="A0A845SV23"/>
<feature type="compositionally biased region" description="Polar residues" evidence="1">
    <location>
        <begin position="506"/>
        <end position="524"/>
    </location>
</feature>
<proteinExistence type="predicted"/>
<keyword evidence="2" id="KW-0472">Membrane</keyword>
<dbReference type="Proteomes" id="UP000462501">
    <property type="component" value="Unassembled WGS sequence"/>
</dbReference>
<reference evidence="4 5" key="1">
    <citation type="submission" date="2019-06" db="EMBL/GenBank/DDBJ databases">
        <title>Draft genome sequences of 15 bacterial species constituting the stable defined intestinal microbiota of the GM15 gnotobiotic mouse model.</title>
        <authorList>
            <person name="Elie C."/>
            <person name="Mathieu A."/>
            <person name="Saliou A."/>
            <person name="Darnaud M."/>
            <person name="Leulier F."/>
            <person name="Tamellini A."/>
        </authorList>
    </citation>
    <scope>NUCLEOTIDE SEQUENCE [LARGE SCALE GENOMIC DNA]</scope>
    <source>
        <strain evidence="4 5">JM4-15</strain>
    </source>
</reference>
<evidence type="ECO:0000256" key="1">
    <source>
        <dbReference type="SAM" id="MobiDB-lite"/>
    </source>
</evidence>
<feature type="compositionally biased region" description="Low complexity" evidence="1">
    <location>
        <begin position="460"/>
        <end position="469"/>
    </location>
</feature>
<gene>
    <name evidence="4" type="ORF">FMM72_02810</name>
</gene>
<evidence type="ECO:0000256" key="3">
    <source>
        <dbReference type="SAM" id="SignalP"/>
    </source>
</evidence>
<feature type="signal peptide" evidence="3">
    <location>
        <begin position="1"/>
        <end position="23"/>
    </location>
</feature>
<feature type="compositionally biased region" description="Low complexity" evidence="1">
    <location>
        <begin position="37"/>
        <end position="60"/>
    </location>
</feature>
<feature type="chain" id="PRO_5032490982" evidence="3">
    <location>
        <begin position="24"/>
        <end position="562"/>
    </location>
</feature>
<evidence type="ECO:0000313" key="5">
    <source>
        <dbReference type="Proteomes" id="UP000462501"/>
    </source>
</evidence>
<feature type="compositionally biased region" description="Polar residues" evidence="1">
    <location>
        <begin position="386"/>
        <end position="396"/>
    </location>
</feature>
<accession>A0A845SV23</accession>
<evidence type="ECO:0000256" key="2">
    <source>
        <dbReference type="SAM" id="Phobius"/>
    </source>
</evidence>
<feature type="compositionally biased region" description="Pro residues" evidence="1">
    <location>
        <begin position="525"/>
        <end position="534"/>
    </location>
</feature>
<name>A0A845SV23_9FIRM</name>
<dbReference type="RefSeq" id="WP_162220520.1">
    <property type="nucleotide sequence ID" value="NZ_JANJZM010000002.1"/>
</dbReference>
<feature type="compositionally biased region" description="Polar residues" evidence="1">
    <location>
        <begin position="446"/>
        <end position="459"/>
    </location>
</feature>
<sequence length="562" mass="60908">MYIRAIAILLSFLCLTFAVPVYAYDENTLVSPTEAAEPLIPSEPPISGESSAPEESSGSETVETQTVFSLEELQDWISRCSSIGGTVRLGCDLTVEKDTRWQYIGWAGQPVITIDAGPYSIRIQGTMEVHQSLAFVGEGGEKGVLHIERGGLLECHSSVTAINGFAVYQEEGAVLVLDETVPEETVHFAKRPVVWPANDLLNFYPNVDQPVVTLPYEGPFDPTVLPDTFPSCVYQNGKTDYELHEIPVEWNLSEYQDELRERKRFLLEGRFTEDFESYGDQPRLLITFLRQDAAVFLQCAVQERHSATIFDAGYLLDDPHAEHWLESSYDGEVWGAVDKDLLEYWCDENTVGQVDVMAIYTGADLPNYFSVAVVGQDGKTRYSDTVEVTGQNQVTGSDIGGGRNGETSPFPPAPPENSGGLGSINPEEAPGAVSLGSSEGKPPRLSETNAVASDSAASATEQPPQSQTPEPVPQAPPEPAKENLTEPTPDKLPASSAVSPVLDTAGISSVSESSPPQKATMSPLPTQPHKPAVPPGAQIILGWTVLLLLGAPVYFILTKRKK</sequence>
<keyword evidence="2" id="KW-0812">Transmembrane</keyword>
<evidence type="ECO:0000313" key="4">
    <source>
        <dbReference type="EMBL" id="NDO38184.1"/>
    </source>
</evidence>
<keyword evidence="2" id="KW-1133">Transmembrane helix</keyword>
<feature type="transmembrane region" description="Helical" evidence="2">
    <location>
        <begin position="536"/>
        <end position="557"/>
    </location>
</feature>
<keyword evidence="3" id="KW-0732">Signal</keyword>
<feature type="region of interest" description="Disordered" evidence="1">
    <location>
        <begin position="37"/>
        <end position="63"/>
    </location>
</feature>